<evidence type="ECO:0000256" key="1">
    <source>
        <dbReference type="ARBA" id="ARBA00022614"/>
    </source>
</evidence>
<dbReference type="Pfam" id="PF00931">
    <property type="entry name" value="NB-ARC"/>
    <property type="match status" value="1"/>
</dbReference>
<dbReference type="SUPFAM" id="SSF52540">
    <property type="entry name" value="P-loop containing nucleoside triphosphate hydrolases"/>
    <property type="match status" value="1"/>
</dbReference>
<evidence type="ECO:0000259" key="8">
    <source>
        <dbReference type="Pfam" id="PF23559"/>
    </source>
</evidence>
<dbReference type="InterPro" id="IPR055414">
    <property type="entry name" value="LRR_R13L4/SHOC2-like"/>
</dbReference>
<dbReference type="EMBL" id="BPVZ01000206">
    <property type="protein sequence ID" value="GKV46323.1"/>
    <property type="molecule type" value="Genomic_DNA"/>
</dbReference>
<dbReference type="CDD" id="cd14798">
    <property type="entry name" value="RX-CC_like"/>
    <property type="match status" value="1"/>
</dbReference>
<keyword evidence="4" id="KW-0611">Plant defense</keyword>
<organism evidence="11 12">
    <name type="scientific">Rubroshorea leprosula</name>
    <dbReference type="NCBI Taxonomy" id="152421"/>
    <lineage>
        <taxon>Eukaryota</taxon>
        <taxon>Viridiplantae</taxon>
        <taxon>Streptophyta</taxon>
        <taxon>Embryophyta</taxon>
        <taxon>Tracheophyta</taxon>
        <taxon>Spermatophyta</taxon>
        <taxon>Magnoliopsida</taxon>
        <taxon>eudicotyledons</taxon>
        <taxon>Gunneridae</taxon>
        <taxon>Pentapetalae</taxon>
        <taxon>rosids</taxon>
        <taxon>malvids</taxon>
        <taxon>Malvales</taxon>
        <taxon>Dipterocarpaceae</taxon>
        <taxon>Rubroshorea</taxon>
    </lineage>
</organism>
<evidence type="ECO:0008006" key="13">
    <source>
        <dbReference type="Google" id="ProtNLM"/>
    </source>
</evidence>
<dbReference type="Pfam" id="PF23598">
    <property type="entry name" value="LRR_14"/>
    <property type="match status" value="1"/>
</dbReference>
<dbReference type="PRINTS" id="PR00364">
    <property type="entry name" value="DISEASERSIST"/>
</dbReference>
<evidence type="ECO:0000313" key="12">
    <source>
        <dbReference type="Proteomes" id="UP001054252"/>
    </source>
</evidence>
<evidence type="ECO:0000313" key="11">
    <source>
        <dbReference type="EMBL" id="GKV46323.1"/>
    </source>
</evidence>
<dbReference type="InterPro" id="IPR041118">
    <property type="entry name" value="Rx_N"/>
</dbReference>
<evidence type="ECO:0000256" key="2">
    <source>
        <dbReference type="ARBA" id="ARBA00022737"/>
    </source>
</evidence>
<feature type="domain" description="NB-ARC" evidence="6">
    <location>
        <begin position="185"/>
        <end position="355"/>
    </location>
</feature>
<keyword evidence="12" id="KW-1185">Reference proteome</keyword>
<dbReference type="Gene3D" id="1.20.5.4130">
    <property type="match status" value="1"/>
</dbReference>
<feature type="domain" description="Disease resistance N-terminal" evidence="7">
    <location>
        <begin position="17"/>
        <end position="103"/>
    </location>
</feature>
<proteinExistence type="predicted"/>
<accession>A0AAV5MBV1</accession>
<feature type="domain" description="Disease resistance protein winged helix" evidence="8">
    <location>
        <begin position="445"/>
        <end position="514"/>
    </location>
</feature>
<dbReference type="GO" id="GO:0043531">
    <property type="term" value="F:ADP binding"/>
    <property type="evidence" value="ECO:0007669"/>
    <property type="project" value="InterPro"/>
</dbReference>
<dbReference type="AlphaFoldDB" id="A0AAV5MBV1"/>
<sequence>MEVLSIVGGALLSAAFQLLFQKLDESIKSHNLQQEEVLDELKRWKLLFPQILALLKDAEEKQITDSSVKIWLDDLRDLAYDMEDILDGFQADAQRRTLTTKSHQASTSKVIRRFLPYFKHNESAFDSVTISKVKEIAQRLKSMVDRSTTLSLVSSRMQVREGTAGAAARRVPTTPQLESDVYGRDNDKEAILQKLLNDEGNSRGEVFCVLPIVGMGGVGKTTLARLVYKEVEQGRFNPQAWVCVSDQFDVMSITRNILEELTKGRCDLNNLNLLQEKLKGELSGKKFLLVLDDVWNEECNLWDNLKIPFKSGAPGSKIIVTTRNMRVAEIMGGKNSVHCLKVLENDDCLSILAQDALGVENFDAHPNLKNVGQEIVKKCKGLPLVAKILGGLLRDREDLEDWKYILNSKIWNLQGIQSSTLPAGLMLSYHHLPSHLKQCFAYCAMFPKDHQFNKDELIFLWMADGLLKQQSGDKNQMEDIGHQYFSELLSRAFFQHSSKDASRYVMHDLIHDLAQYVAGETCCNLENMLEAKKEVNAEKVRHLSFYCKELDISKRFEVLNKMKGLRSFIPIYSSALVGLNGNNLSNTVVHDWLVKLTCLRALSLGSYNIRKLPDSIGDWKCLRYLNLSETAIETLPESIGFLQSLHTLLLQNCEKFTKFPATIGNLNDLQYLDISNTPSLKDMPQEIANLKNLLILPKFIVGKTNGLRLSDVKNLLHLRGYLSILDLQNVSDNLDARQSNLHMIEALDELVLAWTSDFDDSREGSDIEAKVLSSLRPHQNLKKVTINCYGDGMMMRADGSNNMVRLEELRIENCPCLKRFPRGKLSATCRLLEIKGCARVQSLPEGVLVQEDDGGSSNNIENLKVIGLPNLNFIPSDDRLPAALKKFGIRKCPRLESISERMLQHCTRLEGMSISDCVNLKSLSFGGLSNLTRLYITGCDALESFQEMPELSLSIPNIKYFIIFNCENLKSLPNKMDNLTSLQILCIERCPGIKSIPEGGLPPSLTYLSIACENLKQPMREWGLHTLTSLLLFSIAHICPPKNVLPSSLPMLWIKDVQNLKSIPKGLLRNLNSLTGLWISKCPKLRSLPRKGLPPLLGLLWISECPRLKRESFQEKGEYWHLIAHIPQVSYMEDMPQFVEYPSVIEILVSLLD</sequence>
<dbReference type="InterPro" id="IPR002182">
    <property type="entry name" value="NB-ARC"/>
</dbReference>
<evidence type="ECO:0000259" key="10">
    <source>
        <dbReference type="Pfam" id="PF25019"/>
    </source>
</evidence>
<name>A0AAV5MBV1_9ROSI</name>
<evidence type="ECO:0000256" key="5">
    <source>
        <dbReference type="ARBA" id="ARBA00022840"/>
    </source>
</evidence>
<dbReference type="GO" id="GO:0005524">
    <property type="term" value="F:ATP binding"/>
    <property type="evidence" value="ECO:0007669"/>
    <property type="project" value="UniProtKB-KW"/>
</dbReference>
<dbReference type="GO" id="GO:0006952">
    <property type="term" value="P:defense response"/>
    <property type="evidence" value="ECO:0007669"/>
    <property type="project" value="UniProtKB-KW"/>
</dbReference>
<dbReference type="Gene3D" id="3.80.10.10">
    <property type="entry name" value="Ribonuclease Inhibitor"/>
    <property type="match status" value="3"/>
</dbReference>
<dbReference type="InterPro" id="IPR027417">
    <property type="entry name" value="P-loop_NTPase"/>
</dbReference>
<dbReference type="Gene3D" id="1.10.8.430">
    <property type="entry name" value="Helical domain of apoptotic protease-activating factors"/>
    <property type="match status" value="1"/>
</dbReference>
<keyword evidence="5" id="KW-0067">ATP-binding</keyword>
<dbReference type="Proteomes" id="UP001054252">
    <property type="component" value="Unassembled WGS sequence"/>
</dbReference>
<evidence type="ECO:0000256" key="3">
    <source>
        <dbReference type="ARBA" id="ARBA00022741"/>
    </source>
</evidence>
<dbReference type="InterPro" id="IPR032675">
    <property type="entry name" value="LRR_dom_sf"/>
</dbReference>
<evidence type="ECO:0000259" key="9">
    <source>
        <dbReference type="Pfam" id="PF23598"/>
    </source>
</evidence>
<dbReference type="InterPro" id="IPR056789">
    <property type="entry name" value="LRR_R13L1-DRL21"/>
</dbReference>
<dbReference type="PANTHER" id="PTHR36766:SF51">
    <property type="entry name" value="DISEASE RESISTANCE RPP13-LIKE PROTEIN 1"/>
    <property type="match status" value="1"/>
</dbReference>
<dbReference type="PANTHER" id="PTHR36766">
    <property type="entry name" value="PLANT BROAD-SPECTRUM MILDEW RESISTANCE PROTEIN RPW8"/>
    <property type="match status" value="1"/>
</dbReference>
<dbReference type="InterPro" id="IPR036388">
    <property type="entry name" value="WH-like_DNA-bd_sf"/>
</dbReference>
<dbReference type="Gene3D" id="3.40.50.300">
    <property type="entry name" value="P-loop containing nucleotide triphosphate hydrolases"/>
    <property type="match status" value="1"/>
</dbReference>
<evidence type="ECO:0000259" key="6">
    <source>
        <dbReference type="Pfam" id="PF00931"/>
    </source>
</evidence>
<dbReference type="SUPFAM" id="SSF52058">
    <property type="entry name" value="L domain-like"/>
    <property type="match status" value="2"/>
</dbReference>
<dbReference type="Pfam" id="PF23559">
    <property type="entry name" value="WHD_DRP"/>
    <property type="match status" value="1"/>
</dbReference>
<protein>
    <recommendedName>
        <fullName evidence="13">Disease resistance RPP13-like protein 1</fullName>
    </recommendedName>
</protein>
<dbReference type="FunFam" id="3.40.50.300:FF:001091">
    <property type="entry name" value="Probable disease resistance protein At1g61300"/>
    <property type="match status" value="1"/>
</dbReference>
<dbReference type="FunFam" id="1.10.10.10:FF:000322">
    <property type="entry name" value="Probable disease resistance protein At1g63360"/>
    <property type="match status" value="1"/>
</dbReference>
<comment type="caution">
    <text evidence="11">The sequence shown here is derived from an EMBL/GenBank/DDBJ whole genome shotgun (WGS) entry which is preliminary data.</text>
</comment>
<keyword evidence="2" id="KW-0677">Repeat</keyword>
<dbReference type="Pfam" id="PF25019">
    <property type="entry name" value="LRR_R13L1-DRL21"/>
    <property type="match status" value="1"/>
</dbReference>
<feature type="domain" description="Disease resistance R13L4/SHOC-2-like LRR" evidence="9">
    <location>
        <begin position="583"/>
        <end position="695"/>
    </location>
</feature>
<dbReference type="GO" id="GO:0051707">
    <property type="term" value="P:response to other organism"/>
    <property type="evidence" value="ECO:0007669"/>
    <property type="project" value="UniProtKB-ARBA"/>
</dbReference>
<evidence type="ECO:0000256" key="4">
    <source>
        <dbReference type="ARBA" id="ARBA00022821"/>
    </source>
</evidence>
<dbReference type="InterPro" id="IPR058922">
    <property type="entry name" value="WHD_DRP"/>
</dbReference>
<gene>
    <name evidence="11" type="ORF">SLEP1_g53308</name>
</gene>
<keyword evidence="1" id="KW-0433">Leucine-rich repeat</keyword>
<keyword evidence="3" id="KW-0547">Nucleotide-binding</keyword>
<feature type="domain" description="R13L1/DRL21-like LRR repeat region" evidence="10">
    <location>
        <begin position="709"/>
        <end position="834"/>
    </location>
</feature>
<dbReference type="InterPro" id="IPR042197">
    <property type="entry name" value="Apaf_helical"/>
</dbReference>
<dbReference type="Pfam" id="PF18052">
    <property type="entry name" value="Rx_N"/>
    <property type="match status" value="1"/>
</dbReference>
<dbReference type="InterPro" id="IPR038005">
    <property type="entry name" value="RX-like_CC"/>
</dbReference>
<dbReference type="Gene3D" id="1.10.10.10">
    <property type="entry name" value="Winged helix-like DNA-binding domain superfamily/Winged helix DNA-binding domain"/>
    <property type="match status" value="1"/>
</dbReference>
<evidence type="ECO:0000259" key="7">
    <source>
        <dbReference type="Pfam" id="PF18052"/>
    </source>
</evidence>
<reference evidence="11 12" key="1">
    <citation type="journal article" date="2021" name="Commun. Biol.">
        <title>The genome of Shorea leprosula (Dipterocarpaceae) highlights the ecological relevance of drought in aseasonal tropical rainforests.</title>
        <authorList>
            <person name="Ng K.K.S."/>
            <person name="Kobayashi M.J."/>
            <person name="Fawcett J.A."/>
            <person name="Hatakeyama M."/>
            <person name="Paape T."/>
            <person name="Ng C.H."/>
            <person name="Ang C.C."/>
            <person name="Tnah L.H."/>
            <person name="Lee C.T."/>
            <person name="Nishiyama T."/>
            <person name="Sese J."/>
            <person name="O'Brien M.J."/>
            <person name="Copetti D."/>
            <person name="Mohd Noor M.I."/>
            <person name="Ong R.C."/>
            <person name="Putra M."/>
            <person name="Sireger I.Z."/>
            <person name="Indrioko S."/>
            <person name="Kosugi Y."/>
            <person name="Izuno A."/>
            <person name="Isagi Y."/>
            <person name="Lee S.L."/>
            <person name="Shimizu K.K."/>
        </authorList>
    </citation>
    <scope>NUCLEOTIDE SEQUENCE [LARGE SCALE GENOMIC DNA]</scope>
    <source>
        <strain evidence="11">214</strain>
    </source>
</reference>